<evidence type="ECO:0000313" key="5">
    <source>
        <dbReference type="EMBL" id="PSL53905.1"/>
    </source>
</evidence>
<proteinExistence type="predicted"/>
<comment type="cofactor">
    <cofactor evidence="1">
        <name>Mg(2+)</name>
        <dbReference type="ChEBI" id="CHEBI:18420"/>
    </cofactor>
</comment>
<dbReference type="OrthoDB" id="5241672at2"/>
<dbReference type="InterPro" id="IPR046945">
    <property type="entry name" value="RHMD-like"/>
</dbReference>
<dbReference type="PANTHER" id="PTHR13794">
    <property type="entry name" value="ENOLASE SUPERFAMILY, MANDELATE RACEMASE"/>
    <property type="match status" value="1"/>
</dbReference>
<evidence type="ECO:0000259" key="4">
    <source>
        <dbReference type="SMART" id="SM00922"/>
    </source>
</evidence>
<dbReference type="PANTHER" id="PTHR13794:SF58">
    <property type="entry name" value="MITOCHONDRIAL ENOLASE SUPERFAMILY MEMBER 1"/>
    <property type="match status" value="1"/>
</dbReference>
<dbReference type="Proteomes" id="UP000241118">
    <property type="component" value="Unassembled WGS sequence"/>
</dbReference>
<dbReference type="SUPFAM" id="SSF54826">
    <property type="entry name" value="Enolase N-terminal domain-like"/>
    <property type="match status" value="1"/>
</dbReference>
<comment type="caution">
    <text evidence="5">The sequence shown here is derived from an EMBL/GenBank/DDBJ whole genome shotgun (WGS) entry which is preliminary data.</text>
</comment>
<dbReference type="Gene3D" id="3.20.20.120">
    <property type="entry name" value="Enolase-like C-terminal domain"/>
    <property type="match status" value="1"/>
</dbReference>
<dbReference type="EMBL" id="PYAX01000008">
    <property type="protein sequence ID" value="PSL53905.1"/>
    <property type="molecule type" value="Genomic_DNA"/>
</dbReference>
<dbReference type="SMART" id="SM00922">
    <property type="entry name" value="MR_MLE"/>
    <property type="match status" value="1"/>
</dbReference>
<evidence type="ECO:0000256" key="1">
    <source>
        <dbReference type="ARBA" id="ARBA00001946"/>
    </source>
</evidence>
<dbReference type="GO" id="GO:0016052">
    <property type="term" value="P:carbohydrate catabolic process"/>
    <property type="evidence" value="ECO:0007669"/>
    <property type="project" value="TreeGrafter"/>
</dbReference>
<dbReference type="Pfam" id="PF02746">
    <property type="entry name" value="MR_MLE_N"/>
    <property type="match status" value="1"/>
</dbReference>
<protein>
    <submittedName>
        <fullName evidence="5">L-alanine-DL-glutamate epimerase-like enolase superfamily enzyme</fullName>
    </submittedName>
</protein>
<keyword evidence="6" id="KW-1185">Reference proteome</keyword>
<accession>A0A2P8I612</accession>
<dbReference type="GO" id="GO:0016836">
    <property type="term" value="F:hydro-lyase activity"/>
    <property type="evidence" value="ECO:0007669"/>
    <property type="project" value="TreeGrafter"/>
</dbReference>
<dbReference type="SUPFAM" id="SSF51604">
    <property type="entry name" value="Enolase C-terminal domain-like"/>
    <property type="match status" value="1"/>
</dbReference>
<dbReference type="InterPro" id="IPR029017">
    <property type="entry name" value="Enolase-like_N"/>
</dbReference>
<dbReference type="AlphaFoldDB" id="A0A2P8I612"/>
<dbReference type="InterPro" id="IPR013342">
    <property type="entry name" value="Mandelate_racemase_C"/>
</dbReference>
<organism evidence="5 6">
    <name type="scientific">Saccharothrix carnea</name>
    <dbReference type="NCBI Taxonomy" id="1280637"/>
    <lineage>
        <taxon>Bacteria</taxon>
        <taxon>Bacillati</taxon>
        <taxon>Actinomycetota</taxon>
        <taxon>Actinomycetes</taxon>
        <taxon>Pseudonocardiales</taxon>
        <taxon>Pseudonocardiaceae</taxon>
        <taxon>Saccharothrix</taxon>
    </lineage>
</organism>
<dbReference type="InterPro" id="IPR013341">
    <property type="entry name" value="Mandelate_racemase_N_dom"/>
</dbReference>
<sequence>MGGPEVIERVEVSVFTTTAWTAVDPHGHRHPSAEHEVREALLEITDSDGVVGRVQVHPDQLRPAVLDSIVKPVLIGADPWDREGLWRKMARKQRGSHGRFTDRALGYVDTALWDLVGKKVGQPVWKLIGGARERVPAYASTMCGDEIPGGLSTPGDYASFAKQLVERGYRAIKLHTWMPPVPGAPSVRADIAACEAVREAVGPGVELMLDANHWYSRTEALELGRALEALDFYWFEEPMEEASISSYRWLAEQLSIPVIGPEVAWGKHLSRAEWITAGACDILRAGPTDVGGISPTLKALHLAEAFNMDCEIHGDGSASLAVLGGTDNGRWYERGLLHPLHDFDRVPPHRLAIADPLDADGHVTLTSSPGLGDEFDVEHIREHTVERW</sequence>
<feature type="domain" description="Mandelate racemase/muconate lactonizing enzyme C-terminal" evidence="4">
    <location>
        <begin position="154"/>
        <end position="257"/>
    </location>
</feature>
<name>A0A2P8I612_SACCR</name>
<dbReference type="SFLD" id="SFLDS00001">
    <property type="entry name" value="Enolase"/>
    <property type="match status" value="1"/>
</dbReference>
<reference evidence="5 6" key="1">
    <citation type="submission" date="2018-03" db="EMBL/GenBank/DDBJ databases">
        <title>Genomic Encyclopedia of Type Strains, Phase III (KMG-III): the genomes of soil and plant-associated and newly described type strains.</title>
        <authorList>
            <person name="Whitman W."/>
        </authorList>
    </citation>
    <scope>NUCLEOTIDE SEQUENCE [LARGE SCALE GENOMIC DNA]</scope>
    <source>
        <strain evidence="5 6">CGMCC 4.7097</strain>
    </source>
</reference>
<dbReference type="InterPro" id="IPR036849">
    <property type="entry name" value="Enolase-like_C_sf"/>
</dbReference>
<evidence type="ECO:0000256" key="2">
    <source>
        <dbReference type="ARBA" id="ARBA00022723"/>
    </source>
</evidence>
<gene>
    <name evidence="5" type="ORF">B0I31_108352</name>
</gene>
<dbReference type="Pfam" id="PF13378">
    <property type="entry name" value="MR_MLE_C"/>
    <property type="match status" value="1"/>
</dbReference>
<evidence type="ECO:0000313" key="6">
    <source>
        <dbReference type="Proteomes" id="UP000241118"/>
    </source>
</evidence>
<dbReference type="InterPro" id="IPR029065">
    <property type="entry name" value="Enolase_C-like"/>
</dbReference>
<keyword evidence="3" id="KW-0460">Magnesium</keyword>
<dbReference type="GO" id="GO:0000287">
    <property type="term" value="F:magnesium ion binding"/>
    <property type="evidence" value="ECO:0007669"/>
    <property type="project" value="TreeGrafter"/>
</dbReference>
<dbReference type="Gene3D" id="3.30.390.10">
    <property type="entry name" value="Enolase-like, N-terminal domain"/>
    <property type="match status" value="1"/>
</dbReference>
<keyword evidence="2" id="KW-0479">Metal-binding</keyword>
<evidence type="ECO:0000256" key="3">
    <source>
        <dbReference type="ARBA" id="ARBA00022842"/>
    </source>
</evidence>